<keyword evidence="6 8" id="KW-0408">Iron</keyword>
<keyword evidence="4 8" id="KW-0479">Metal-binding</keyword>
<evidence type="ECO:0008006" key="12">
    <source>
        <dbReference type="Google" id="ProtNLM"/>
    </source>
</evidence>
<evidence type="ECO:0000313" key="10">
    <source>
        <dbReference type="EMBL" id="CAL8121430.1"/>
    </source>
</evidence>
<dbReference type="Gene3D" id="1.10.630.10">
    <property type="entry name" value="Cytochrome P450"/>
    <property type="match status" value="1"/>
</dbReference>
<keyword evidence="9" id="KW-0472">Membrane</keyword>
<evidence type="ECO:0000256" key="8">
    <source>
        <dbReference type="RuleBase" id="RU000461"/>
    </source>
</evidence>
<evidence type="ECO:0000313" key="11">
    <source>
        <dbReference type="Proteomes" id="UP001642540"/>
    </source>
</evidence>
<keyword evidence="11" id="KW-1185">Reference proteome</keyword>
<evidence type="ECO:0000256" key="5">
    <source>
        <dbReference type="ARBA" id="ARBA00023002"/>
    </source>
</evidence>
<protein>
    <recommendedName>
        <fullName evidence="12">Methyl farnesoate epoxidase</fullName>
    </recommendedName>
</protein>
<feature type="transmembrane region" description="Helical" evidence="9">
    <location>
        <begin position="6"/>
        <end position="25"/>
    </location>
</feature>
<keyword evidence="9" id="KW-0812">Transmembrane</keyword>
<dbReference type="Proteomes" id="UP001642540">
    <property type="component" value="Unassembled WGS sequence"/>
</dbReference>
<evidence type="ECO:0000256" key="7">
    <source>
        <dbReference type="ARBA" id="ARBA00023033"/>
    </source>
</evidence>
<dbReference type="PRINTS" id="PR00463">
    <property type="entry name" value="EP450I"/>
</dbReference>
<dbReference type="InterPro" id="IPR017972">
    <property type="entry name" value="Cyt_P450_CS"/>
</dbReference>
<name>A0ABP1R7B6_9HEXA</name>
<dbReference type="InterPro" id="IPR001128">
    <property type="entry name" value="Cyt_P450"/>
</dbReference>
<evidence type="ECO:0000256" key="4">
    <source>
        <dbReference type="ARBA" id="ARBA00022723"/>
    </source>
</evidence>
<proteinExistence type="inferred from homology"/>
<dbReference type="SUPFAM" id="SSF48264">
    <property type="entry name" value="Cytochrome P450"/>
    <property type="match status" value="1"/>
</dbReference>
<keyword evidence="9" id="KW-1133">Transmembrane helix</keyword>
<dbReference type="PANTHER" id="PTHR24300:SF376">
    <property type="entry name" value="CYTOCHROME P450 15A1"/>
    <property type="match status" value="1"/>
</dbReference>
<comment type="cofactor">
    <cofactor evidence="1">
        <name>heme</name>
        <dbReference type="ChEBI" id="CHEBI:30413"/>
    </cofactor>
</comment>
<dbReference type="InterPro" id="IPR002401">
    <property type="entry name" value="Cyt_P450_E_grp-I"/>
</dbReference>
<reference evidence="10 11" key="1">
    <citation type="submission" date="2024-08" db="EMBL/GenBank/DDBJ databases">
        <authorList>
            <person name="Cucini C."/>
            <person name="Frati F."/>
        </authorList>
    </citation>
    <scope>NUCLEOTIDE SEQUENCE [LARGE SCALE GENOMIC DNA]</scope>
</reference>
<dbReference type="InterPro" id="IPR050182">
    <property type="entry name" value="Cytochrome_P450_fam2"/>
</dbReference>
<gene>
    <name evidence="10" type="ORF">ODALV1_LOCUS19378</name>
</gene>
<dbReference type="EMBL" id="CAXLJM020000065">
    <property type="protein sequence ID" value="CAL8121430.1"/>
    <property type="molecule type" value="Genomic_DNA"/>
</dbReference>
<comment type="similarity">
    <text evidence="2 8">Belongs to the cytochrome P450 family.</text>
</comment>
<accession>A0ABP1R7B6</accession>
<keyword evidence="7 8" id="KW-0503">Monooxygenase</keyword>
<comment type="caution">
    <text evidence="10">The sequence shown here is derived from an EMBL/GenBank/DDBJ whole genome shotgun (WGS) entry which is preliminary data.</text>
</comment>
<evidence type="ECO:0000256" key="3">
    <source>
        <dbReference type="ARBA" id="ARBA00022617"/>
    </source>
</evidence>
<keyword evidence="3 8" id="KW-0349">Heme</keyword>
<dbReference type="PRINTS" id="PR00385">
    <property type="entry name" value="P450"/>
</dbReference>
<evidence type="ECO:0000256" key="9">
    <source>
        <dbReference type="SAM" id="Phobius"/>
    </source>
</evidence>
<dbReference type="Pfam" id="PF00067">
    <property type="entry name" value="p450"/>
    <property type="match status" value="1"/>
</dbReference>
<dbReference type="PROSITE" id="PS00086">
    <property type="entry name" value="CYTOCHROME_P450"/>
    <property type="match status" value="1"/>
</dbReference>
<dbReference type="PANTHER" id="PTHR24300">
    <property type="entry name" value="CYTOCHROME P450 508A4-RELATED"/>
    <property type="match status" value="1"/>
</dbReference>
<sequence>MIEFLSSFSTVLLALLMILLISVIFKKRDKRLAPGPLPLPFIGNLLQIAWANSKEPHIAFAKLGEKYGNIMSIQLGSVYSVVFNSFDVMEEYLTKSEFSDRYCNGWIAERTFQKRLGLAFAPYPSPWQELRRFSVRKLREFGLGKRSTMELIIHAELKDVVKDIKTRIGGGNGGIINFDGYFMVSTLNMVWSMLTGTRYMHNDPKLVRLANVVDIFFQSSNSSTNILMAFPEWRDFFPNLTGMTVQRVCFQETNSFFQETVDERKRLGVYKTKPENMIDGFLHELEEQAKQDGTGDEKIFTEEQLVALMNDLFMAGSETTSNTLAWCILYLIRNPEVQGKLQREIDAVIPDGGFPTAEHEPQLHYVRATLAETHRIASVLALMIPRASTEDTYCGSFLIPKGTYVLTNLYNIHHENDYWNDPENFRPDRFIDSNGHFKSDPRLKPFGFGRRACVGEPLASIALLHFLTVLMQNFTFSLVPNEPVPSVEPVVGLTNGPKKYRALVKCRQ</sequence>
<organism evidence="10 11">
    <name type="scientific">Orchesella dallaii</name>
    <dbReference type="NCBI Taxonomy" id="48710"/>
    <lineage>
        <taxon>Eukaryota</taxon>
        <taxon>Metazoa</taxon>
        <taxon>Ecdysozoa</taxon>
        <taxon>Arthropoda</taxon>
        <taxon>Hexapoda</taxon>
        <taxon>Collembola</taxon>
        <taxon>Entomobryomorpha</taxon>
        <taxon>Entomobryoidea</taxon>
        <taxon>Orchesellidae</taxon>
        <taxon>Orchesellinae</taxon>
        <taxon>Orchesella</taxon>
    </lineage>
</organism>
<dbReference type="InterPro" id="IPR036396">
    <property type="entry name" value="Cyt_P450_sf"/>
</dbReference>
<evidence type="ECO:0000256" key="6">
    <source>
        <dbReference type="ARBA" id="ARBA00023004"/>
    </source>
</evidence>
<evidence type="ECO:0000256" key="1">
    <source>
        <dbReference type="ARBA" id="ARBA00001971"/>
    </source>
</evidence>
<keyword evidence="5 8" id="KW-0560">Oxidoreductase</keyword>
<evidence type="ECO:0000256" key="2">
    <source>
        <dbReference type="ARBA" id="ARBA00010617"/>
    </source>
</evidence>